<dbReference type="Gene3D" id="1.25.40.10">
    <property type="entry name" value="Tetratricopeptide repeat domain"/>
    <property type="match status" value="1"/>
</dbReference>
<dbReference type="SMART" id="SM00671">
    <property type="entry name" value="SEL1"/>
    <property type="match status" value="2"/>
</dbReference>
<comment type="caution">
    <text evidence="1">The sequence shown here is derived from an EMBL/GenBank/DDBJ whole genome shotgun (WGS) entry which is preliminary data.</text>
</comment>
<proteinExistence type="predicted"/>
<dbReference type="InterPro" id="IPR011990">
    <property type="entry name" value="TPR-like_helical_dom_sf"/>
</dbReference>
<dbReference type="EMBL" id="JAAMRD010000020">
    <property type="protein sequence ID" value="MBA1306716.1"/>
    <property type="molecule type" value="Genomic_DNA"/>
</dbReference>
<accession>A0AA40V8B4</accession>
<sequence length="177" mass="19792">MHATEISTNLRLASLTKDLDSLDERCRSNAFRDMLSLAEEGDSEAMFQVARCLQQGIGVEVDTVVADRWLRRSCVTSPASRLGLYTYGMQHVMQQRPDADPVKGITFLERAASQGYVRAILALVDVVENGRTDLKPDLHRAYRILANSLDNSSDAQLHGAYTRFVERHTPIINLLDS</sequence>
<dbReference type="Proteomes" id="UP001138621">
    <property type="component" value="Unassembled WGS sequence"/>
</dbReference>
<evidence type="ECO:0000313" key="1">
    <source>
        <dbReference type="EMBL" id="MBA1306716.1"/>
    </source>
</evidence>
<gene>
    <name evidence="1" type="ORF">G7024_20165</name>
</gene>
<name>A0AA40V8B4_STUST</name>
<protein>
    <submittedName>
        <fullName evidence="1">Sel1 repeat family protein</fullName>
    </submittedName>
</protein>
<dbReference type="Pfam" id="PF08238">
    <property type="entry name" value="Sel1"/>
    <property type="match status" value="2"/>
</dbReference>
<dbReference type="RefSeq" id="WP_041109689.1">
    <property type="nucleotide sequence ID" value="NZ_JAAMRD010000020.1"/>
</dbReference>
<reference evidence="1" key="1">
    <citation type="submission" date="2020-02" db="EMBL/GenBank/DDBJ databases">
        <title>Synteny-based analysis reveals conserved mechanism for high triclosan tolerance in Pseudomonas, as well as instances of horizontal transfer.</title>
        <authorList>
            <person name="Mcfarland A.G."/>
            <person name="Bertucci H.K."/>
            <person name="Litmann E."/>
            <person name="Shen J."/>
            <person name="Huttenhower C."/>
            <person name="Hartmann E.M."/>
        </authorList>
    </citation>
    <scope>NUCLEOTIDE SEQUENCE</scope>
    <source>
        <strain evidence="1">109A1</strain>
    </source>
</reference>
<organism evidence="1 2">
    <name type="scientific">Stutzerimonas stutzeri</name>
    <name type="common">Pseudomonas stutzeri</name>
    <dbReference type="NCBI Taxonomy" id="316"/>
    <lineage>
        <taxon>Bacteria</taxon>
        <taxon>Pseudomonadati</taxon>
        <taxon>Pseudomonadota</taxon>
        <taxon>Gammaproteobacteria</taxon>
        <taxon>Pseudomonadales</taxon>
        <taxon>Pseudomonadaceae</taxon>
        <taxon>Stutzerimonas</taxon>
    </lineage>
</organism>
<dbReference type="InterPro" id="IPR006597">
    <property type="entry name" value="Sel1-like"/>
</dbReference>
<dbReference type="AlphaFoldDB" id="A0AA40V8B4"/>
<dbReference type="SUPFAM" id="SSF81901">
    <property type="entry name" value="HCP-like"/>
    <property type="match status" value="1"/>
</dbReference>
<evidence type="ECO:0000313" key="2">
    <source>
        <dbReference type="Proteomes" id="UP001138621"/>
    </source>
</evidence>